<feature type="region of interest" description="Disordered" evidence="1">
    <location>
        <begin position="249"/>
        <end position="272"/>
    </location>
</feature>
<dbReference type="InterPro" id="IPR024420">
    <property type="entry name" value="TRAPP_III_complex_Trs85"/>
</dbReference>
<evidence type="ECO:0000313" key="5">
    <source>
        <dbReference type="EMBL" id="KAG0255917.1"/>
    </source>
</evidence>
<keyword evidence="6" id="KW-1185">Reference proteome</keyword>
<feature type="region of interest" description="Disordered" evidence="1">
    <location>
        <begin position="1440"/>
        <end position="1464"/>
    </location>
</feature>
<dbReference type="InterPro" id="IPR058538">
    <property type="entry name" value="Ig_TPPC8_2nd"/>
</dbReference>
<proteinExistence type="predicted"/>
<evidence type="ECO:0000313" key="6">
    <source>
        <dbReference type="Proteomes" id="UP000807716"/>
    </source>
</evidence>
<dbReference type="GO" id="GO:1990072">
    <property type="term" value="C:TRAPPIII protein complex"/>
    <property type="evidence" value="ECO:0007669"/>
    <property type="project" value="TreeGrafter"/>
</dbReference>
<dbReference type="SUPFAM" id="SSF48452">
    <property type="entry name" value="TPR-like"/>
    <property type="match status" value="1"/>
</dbReference>
<dbReference type="Pfam" id="PF12739">
    <property type="entry name" value="TRAPPC-Trs85"/>
    <property type="match status" value="1"/>
</dbReference>
<dbReference type="Pfam" id="PF24542">
    <property type="entry name" value="Ig_TPPC8_C"/>
    <property type="match status" value="1"/>
</dbReference>
<evidence type="ECO:0000259" key="2">
    <source>
        <dbReference type="Pfam" id="PF24542"/>
    </source>
</evidence>
<dbReference type="InterPro" id="IPR057651">
    <property type="entry name" value="Ig_TPPC8_C"/>
</dbReference>
<accession>A0A9P6PX66</accession>
<dbReference type="PANTHER" id="PTHR12975:SF6">
    <property type="entry name" value="TRAFFICKING PROTEIN PARTICLE COMPLEX SUBUNIT 8"/>
    <property type="match status" value="1"/>
</dbReference>
<reference evidence="5" key="1">
    <citation type="journal article" date="2020" name="Fungal Divers.">
        <title>Resolving the Mortierellaceae phylogeny through synthesis of multi-gene phylogenetics and phylogenomics.</title>
        <authorList>
            <person name="Vandepol N."/>
            <person name="Liber J."/>
            <person name="Desiro A."/>
            <person name="Na H."/>
            <person name="Kennedy M."/>
            <person name="Barry K."/>
            <person name="Grigoriev I.V."/>
            <person name="Miller A.N."/>
            <person name="O'Donnell K."/>
            <person name="Stajich J.E."/>
            <person name="Bonito G."/>
        </authorList>
    </citation>
    <scope>NUCLEOTIDE SEQUENCE</scope>
    <source>
        <strain evidence="5">BC1065</strain>
    </source>
</reference>
<feature type="domain" description="TPPC8 second Ig-like" evidence="3">
    <location>
        <begin position="913"/>
        <end position="1031"/>
    </location>
</feature>
<sequence>MATRHLTGRDLVTRVFSPRVAIVASQGATELCQANHLPSVVDLFKPFGDRIDGRVMVHGSQGLPTAIDNLFLRFADIEQLDEPDHKARERWMAEVVRAQATVEPVPAEKQFPWYTEYCNLLLSTGGISDHETFDHPVACIIAISSLSTDPINEIHYLTNVSTPQAAFDKGYMDPTTLKYYVLIHDCRKGDLTNALELLEKMKRTFGLHCGILKINSSDPETPGQDKARHAHIWTKSVAHSKLLSLGRASTDSTLGSSSGGRDSVSSITSGSGSIVGASGTLSDLTLQRSSMSSPVYGGTGNSSPTFAHSQVYAYLGGEDDTASNTTLINPNALDIPVSKNVDLALDLLLHPERSAEPYGCCMSNEDISGISTFLREMVAQSIVPYMERNINHWNEQVAVSRRGIAGRFRRYFGSGSKPAGSVIQQPASSTSGGGIVYHHSSPEAHMRKLADWAFMLRDYKFAASTYDSVKKDFSSDKAWKYYGGTQEMIGLCTLMSGQLLGSKNEVDYYLESAVNSYIHKARSSFYACRATILYYELLKQKRMYKESPVSLTRMTAEASDLSNGILLEQAAFCYLKSSPRPQLRKFAFHMVMAGHRFYKAGQIEHAYRCYRTAADVYESKGWGLIDTHVSCALGRQMYQMGKPDDALEYYAKLLTESRQSPQQQAIYMREFLNVYREYTNKIESDPLRETFPDFPLPVVLGQTARVIMSTSEPANDHHSEPWLELAGETQKNTSASPAGDERVVSAVGEHVLVTLDIKNPLQIPLILTDIVLGCEHSTSTTSFTVPVDAAEEAHMVLYEQQNPTFSGRVVYTAFDIDRVDRLIMEPGETRTLQFEVLPKQEGQIRVMGLHCNVEGQVHAYKEIVKRGKRLNTTKEHMTSKMYAEDRSLNILVAPHMPLLDVAFHQTPEMMLSGEVCQLMLEVKNLGKKGLKNLGVRLSHPGFFCIGAEKDGDLGLYKSALGVSGQESIPVDNSLQDMKSQTVPLESGVLNPGERSMIPVWLRGDKIGRHQFLFLFTYESEQTGTAMRSRTLRHAIATQVLPSLKINAFTRPSTKGLNEFILGIETENLQTVAEFEFLQISSLSPGWIIETVDKSADTDDNLLISPRQTTFTYYRIRKDPALVPPAVSPEVFMAKALEKLVLGQERLKDTPPPLDLQACHLATRDSHIQMSSPVLRYLSQASRLGWRHGALAAQFSMIPSTVERKHLFTVYGTNDIDLALFWNIPKLNRRGHHYIIGINLGVQQNPYQPMPAANSVSYGAALGEDDDEDDDDEEKVAARRALYDQTMREQVALVKALTNNPHFRDESPVKILLRSADVVAHGSYATSRLCHTPVRVLVKNCSWNKHIEFTLEMLSSEDPMVPHPRGTAAGTGGGGALPAISSTTNPHVNAQPFFWSGPTITTSYLEPLQETEVVVLACFTAFGVYDINRWRLSVQVVKPMRKKRRNTKKGADADEDSLQPPALPQSIGKGFMQMPNLAHYIQVS</sequence>
<dbReference type="Pfam" id="PF24545">
    <property type="entry name" value="Ig_TPPC8_1st"/>
    <property type="match status" value="1"/>
</dbReference>
<feature type="domain" description="TPPC8 first Ig-like" evidence="4">
    <location>
        <begin position="744"/>
        <end position="911"/>
    </location>
</feature>
<comment type="caution">
    <text evidence="5">The sequence shown here is derived from an EMBL/GenBank/DDBJ whole genome shotgun (WGS) entry which is preliminary data.</text>
</comment>
<name>A0A9P6PX66_9FUNG</name>
<dbReference type="OrthoDB" id="203724at2759"/>
<dbReference type="InterPro" id="IPR011990">
    <property type="entry name" value="TPR-like_helical_dom_sf"/>
</dbReference>
<dbReference type="Pfam" id="PF24544">
    <property type="entry name" value="Ig_TPPC8_2nd"/>
    <property type="match status" value="1"/>
</dbReference>
<dbReference type="EMBL" id="JAAAJB010000435">
    <property type="protein sequence ID" value="KAG0255917.1"/>
    <property type="molecule type" value="Genomic_DNA"/>
</dbReference>
<gene>
    <name evidence="5" type="primary">TRAPPC8</name>
    <name evidence="5" type="ORF">DFQ27_006009</name>
</gene>
<evidence type="ECO:0000259" key="3">
    <source>
        <dbReference type="Pfam" id="PF24544"/>
    </source>
</evidence>
<dbReference type="InterPro" id="IPR058541">
    <property type="entry name" value="Ig_TPPC8_1st"/>
</dbReference>
<evidence type="ECO:0000256" key="1">
    <source>
        <dbReference type="SAM" id="MobiDB-lite"/>
    </source>
</evidence>
<dbReference type="Proteomes" id="UP000807716">
    <property type="component" value="Unassembled WGS sequence"/>
</dbReference>
<dbReference type="PANTHER" id="PTHR12975">
    <property type="entry name" value="TRANSPORT PROTEIN TRAPP"/>
    <property type="match status" value="1"/>
</dbReference>
<organism evidence="5 6">
    <name type="scientific">Actinomortierella ambigua</name>
    <dbReference type="NCBI Taxonomy" id="1343610"/>
    <lineage>
        <taxon>Eukaryota</taxon>
        <taxon>Fungi</taxon>
        <taxon>Fungi incertae sedis</taxon>
        <taxon>Mucoromycota</taxon>
        <taxon>Mortierellomycotina</taxon>
        <taxon>Mortierellomycetes</taxon>
        <taxon>Mortierellales</taxon>
        <taxon>Mortierellaceae</taxon>
        <taxon>Actinomortierella</taxon>
    </lineage>
</organism>
<dbReference type="Gene3D" id="1.25.40.10">
    <property type="entry name" value="Tetratricopeptide repeat domain"/>
    <property type="match status" value="1"/>
</dbReference>
<protein>
    <submittedName>
        <fullName evidence="5">Trafficking protein particle complex 8</fullName>
    </submittedName>
</protein>
<evidence type="ECO:0000259" key="4">
    <source>
        <dbReference type="Pfam" id="PF24545"/>
    </source>
</evidence>
<feature type="domain" description="TPPC8 C-terminal Ig-like" evidence="2">
    <location>
        <begin position="1312"/>
        <end position="1434"/>
    </location>
</feature>